<keyword evidence="2" id="KW-0472">Membrane</keyword>
<feature type="compositionally biased region" description="Low complexity" evidence="1">
    <location>
        <begin position="91"/>
        <end position="103"/>
    </location>
</feature>
<feature type="compositionally biased region" description="Basic residues" evidence="1">
    <location>
        <begin position="344"/>
        <end position="357"/>
    </location>
</feature>
<evidence type="ECO:0000256" key="2">
    <source>
        <dbReference type="SAM" id="Phobius"/>
    </source>
</evidence>
<organism evidence="3 4">
    <name type="scientific">Allokutzneria albata</name>
    <name type="common">Kibdelosporangium albatum</name>
    <dbReference type="NCBI Taxonomy" id="211114"/>
    <lineage>
        <taxon>Bacteria</taxon>
        <taxon>Bacillati</taxon>
        <taxon>Actinomycetota</taxon>
        <taxon>Actinomycetes</taxon>
        <taxon>Pseudonocardiales</taxon>
        <taxon>Pseudonocardiaceae</taxon>
        <taxon>Allokutzneria</taxon>
    </lineage>
</organism>
<sequence length="484" mass="52443">MTGEQREERAPKARKKEPAPPQPVRHDARRAAVVLGGVATLGGLASVTASLGPTAGMVALGGAAAGGALYVAHRKSTRGRSRAPRTGGGIARRVAGRAPGARASRWPLTRARKPLSAARSARQQQRRARLARLGIARPVRAANTNRVGWGAGKRGGAALAARSRARGHGPRASAHGRTPRASKTARAPFWRPRAARPARAAHSGTRARARRRIVRALALPALLRRAKPSSTRATKKDTKRAPATPPRADTSALKPNADDEWVSPGDYRARERAWNKDAARRRRRARLEEGAARAGSTLKRGWETAAHAVGDRVRSSVHALAEWGEQHATAPAEHRAQAPEPPRPRGKAQSRAHRARRSPWAEQPAPAPAPEPVGGHTMPEFGLREAAHKLATFAPENPVQTRDMLRSLPDEIREVGNAFLALATLFESEYPYVDLTPIGFREVQTLIGAAVARLEPMSFEFELAHEADLKRHLEPRRGERHMNV</sequence>
<name>A0A1G9QUI6_ALLAB</name>
<feature type="region of interest" description="Disordered" evidence="1">
    <location>
        <begin position="327"/>
        <end position="373"/>
    </location>
</feature>
<feature type="transmembrane region" description="Helical" evidence="2">
    <location>
        <begin position="31"/>
        <end position="49"/>
    </location>
</feature>
<gene>
    <name evidence="3" type="ORF">SAMN04489726_0010</name>
</gene>
<dbReference type="AlphaFoldDB" id="A0A1G9QUI6"/>
<feature type="region of interest" description="Disordered" evidence="1">
    <location>
        <begin position="75"/>
        <end position="103"/>
    </location>
</feature>
<feature type="region of interest" description="Disordered" evidence="1">
    <location>
        <begin position="1"/>
        <end position="27"/>
    </location>
</feature>
<feature type="region of interest" description="Disordered" evidence="1">
    <location>
        <begin position="164"/>
        <end position="187"/>
    </location>
</feature>
<protein>
    <submittedName>
        <fullName evidence="3">Uncharacterized protein</fullName>
    </submittedName>
</protein>
<keyword evidence="4" id="KW-1185">Reference proteome</keyword>
<evidence type="ECO:0000313" key="3">
    <source>
        <dbReference type="EMBL" id="SDM14682.1"/>
    </source>
</evidence>
<proteinExistence type="predicted"/>
<dbReference type="Proteomes" id="UP000183376">
    <property type="component" value="Chromosome I"/>
</dbReference>
<feature type="region of interest" description="Disordered" evidence="1">
    <location>
        <begin position="222"/>
        <end position="263"/>
    </location>
</feature>
<evidence type="ECO:0000256" key="1">
    <source>
        <dbReference type="SAM" id="MobiDB-lite"/>
    </source>
</evidence>
<dbReference type="EMBL" id="LT629701">
    <property type="protein sequence ID" value="SDM14682.1"/>
    <property type="molecule type" value="Genomic_DNA"/>
</dbReference>
<feature type="compositionally biased region" description="Basic and acidic residues" evidence="1">
    <location>
        <begin position="1"/>
        <end position="11"/>
    </location>
</feature>
<keyword evidence="2" id="KW-0812">Transmembrane</keyword>
<keyword evidence="2" id="KW-1133">Transmembrane helix</keyword>
<dbReference type="RefSeq" id="WP_030431945.1">
    <property type="nucleotide sequence ID" value="NZ_JOEF01000022.1"/>
</dbReference>
<accession>A0A1G9QUI6</accession>
<evidence type="ECO:0000313" key="4">
    <source>
        <dbReference type="Proteomes" id="UP000183376"/>
    </source>
</evidence>
<dbReference type="STRING" id="211114.SAMN04489726_0010"/>
<reference evidence="3 4" key="1">
    <citation type="submission" date="2016-10" db="EMBL/GenBank/DDBJ databases">
        <authorList>
            <person name="de Groot N.N."/>
        </authorList>
    </citation>
    <scope>NUCLEOTIDE SEQUENCE [LARGE SCALE GENOMIC DNA]</scope>
    <source>
        <strain evidence="3 4">DSM 44149</strain>
    </source>
</reference>